<evidence type="ECO:0000313" key="7">
    <source>
        <dbReference type="EMBL" id="MBB5283755.1"/>
    </source>
</evidence>
<dbReference type="InterPro" id="IPR058625">
    <property type="entry name" value="MdtA-like_BSH"/>
</dbReference>
<dbReference type="Pfam" id="PF25989">
    <property type="entry name" value="YknX_C"/>
    <property type="match status" value="1"/>
</dbReference>
<dbReference type="InterPro" id="IPR058637">
    <property type="entry name" value="YknX-like_C"/>
</dbReference>
<dbReference type="GO" id="GO:0015562">
    <property type="term" value="F:efflux transmembrane transporter activity"/>
    <property type="evidence" value="ECO:0007669"/>
    <property type="project" value="TreeGrafter"/>
</dbReference>
<evidence type="ECO:0000256" key="3">
    <source>
        <dbReference type="SAM" id="Coils"/>
    </source>
</evidence>
<sequence length="350" mass="38250">MKKKVITIAALLLIVSLIGFRLVANKEKIDEKNVLPTETNRAIPVTVAAATEGEVNQPLVRTGNLIPYREANIMATTQGQVDAVHFELGSYVKQGARLVQIDSKLKELSLEATQLNISKLKKDVDRYSTLYAGNAATELQLTDTKYNYENAMNQAEQIKKQIQDAAVLSPISGRIVKKSIENGEYVNPGTVLGTVLDVSRLKVQVIVNEADAYQLKEGQHVRVSTDIFPDKKFDGVISYIAPRGDEQHTYPVEITIQNSSGLKAGTFVTVAFNNTSSQRALLVPRSALVESLQNPYVYVVEEGLAKQRKIQVGRTIGESIEVLSGLNANEQVVTSGQINLTDGARVQAAN</sequence>
<dbReference type="InterPro" id="IPR006143">
    <property type="entry name" value="RND_pump_MFP"/>
</dbReference>
<dbReference type="Gene3D" id="2.40.30.170">
    <property type="match status" value="1"/>
</dbReference>
<dbReference type="NCBIfam" id="TIGR01730">
    <property type="entry name" value="RND_mfp"/>
    <property type="match status" value="1"/>
</dbReference>
<evidence type="ECO:0000259" key="6">
    <source>
        <dbReference type="Pfam" id="PF25990"/>
    </source>
</evidence>
<dbReference type="Pfam" id="PF25917">
    <property type="entry name" value="BSH_RND"/>
    <property type="match status" value="1"/>
</dbReference>
<evidence type="ECO:0000259" key="5">
    <source>
        <dbReference type="Pfam" id="PF25989"/>
    </source>
</evidence>
<dbReference type="SUPFAM" id="SSF111369">
    <property type="entry name" value="HlyD-like secretion proteins"/>
    <property type="match status" value="1"/>
</dbReference>
<name>A0A840TLD9_9BACT</name>
<proteinExistence type="inferred from homology"/>
<dbReference type="AlphaFoldDB" id="A0A840TLD9"/>
<dbReference type="FunFam" id="2.40.420.20:FF:000006">
    <property type="entry name" value="RND family efflux transporter MFP subunit"/>
    <property type="match status" value="1"/>
</dbReference>
<evidence type="ECO:0000313" key="8">
    <source>
        <dbReference type="Proteomes" id="UP000557307"/>
    </source>
</evidence>
<accession>A0A840TLD9</accession>
<keyword evidence="2" id="KW-0813">Transport</keyword>
<reference evidence="7 8" key="1">
    <citation type="submission" date="2020-08" db="EMBL/GenBank/DDBJ databases">
        <title>Genomic Encyclopedia of Type Strains, Phase IV (KMG-IV): sequencing the most valuable type-strain genomes for metagenomic binning, comparative biology and taxonomic classification.</title>
        <authorList>
            <person name="Goeker M."/>
        </authorList>
    </citation>
    <scope>NUCLEOTIDE SEQUENCE [LARGE SCALE GENOMIC DNA]</scope>
    <source>
        <strain evidence="7 8">DSM 105074</strain>
    </source>
</reference>
<organism evidence="7 8">
    <name type="scientific">Rhabdobacter roseus</name>
    <dbReference type="NCBI Taxonomy" id="1655419"/>
    <lineage>
        <taxon>Bacteria</taxon>
        <taxon>Pseudomonadati</taxon>
        <taxon>Bacteroidota</taxon>
        <taxon>Cytophagia</taxon>
        <taxon>Cytophagales</taxon>
        <taxon>Cytophagaceae</taxon>
        <taxon>Rhabdobacter</taxon>
    </lineage>
</organism>
<evidence type="ECO:0000259" key="4">
    <source>
        <dbReference type="Pfam" id="PF25917"/>
    </source>
</evidence>
<comment type="caution">
    <text evidence="7">The sequence shown here is derived from an EMBL/GenBank/DDBJ whole genome shotgun (WGS) entry which is preliminary data.</text>
</comment>
<dbReference type="RefSeq" id="WP_184173418.1">
    <property type="nucleotide sequence ID" value="NZ_JACHGF010000002.1"/>
</dbReference>
<dbReference type="Proteomes" id="UP000557307">
    <property type="component" value="Unassembled WGS sequence"/>
</dbReference>
<dbReference type="EMBL" id="JACHGF010000002">
    <property type="protein sequence ID" value="MBB5283755.1"/>
    <property type="molecule type" value="Genomic_DNA"/>
</dbReference>
<gene>
    <name evidence="7" type="ORF">HNQ92_001881</name>
</gene>
<dbReference type="InterPro" id="IPR058636">
    <property type="entry name" value="Beta-barrel_YknX"/>
</dbReference>
<comment type="similarity">
    <text evidence="1">Belongs to the membrane fusion protein (MFP) (TC 8.A.1) family.</text>
</comment>
<evidence type="ECO:0000256" key="2">
    <source>
        <dbReference type="ARBA" id="ARBA00022448"/>
    </source>
</evidence>
<feature type="domain" description="YknX-like beta-barrel" evidence="6">
    <location>
        <begin position="201"/>
        <end position="270"/>
    </location>
</feature>
<dbReference type="PANTHER" id="PTHR30469">
    <property type="entry name" value="MULTIDRUG RESISTANCE PROTEIN MDTA"/>
    <property type="match status" value="1"/>
</dbReference>
<feature type="coiled-coil region" evidence="3">
    <location>
        <begin position="110"/>
        <end position="168"/>
    </location>
</feature>
<feature type="domain" description="Multidrug resistance protein MdtA-like barrel-sandwich hybrid" evidence="4">
    <location>
        <begin position="69"/>
        <end position="196"/>
    </location>
</feature>
<dbReference type="Pfam" id="PF25990">
    <property type="entry name" value="Beta-barrel_YknX"/>
    <property type="match status" value="1"/>
</dbReference>
<keyword evidence="8" id="KW-1185">Reference proteome</keyword>
<dbReference type="PANTHER" id="PTHR30469:SF15">
    <property type="entry name" value="HLYD FAMILY OF SECRETION PROTEINS"/>
    <property type="match status" value="1"/>
</dbReference>
<protein>
    <submittedName>
        <fullName evidence="7">RND family efflux transporter MFP subunit</fullName>
    </submittedName>
</protein>
<dbReference type="Gene3D" id="2.40.420.20">
    <property type="match status" value="1"/>
</dbReference>
<feature type="domain" description="YknX-like C-terminal permuted SH3-like" evidence="5">
    <location>
        <begin position="281"/>
        <end position="347"/>
    </location>
</feature>
<evidence type="ECO:0000256" key="1">
    <source>
        <dbReference type="ARBA" id="ARBA00009477"/>
    </source>
</evidence>
<dbReference type="Gene3D" id="2.40.50.100">
    <property type="match status" value="1"/>
</dbReference>
<dbReference type="GO" id="GO:1990281">
    <property type="term" value="C:efflux pump complex"/>
    <property type="evidence" value="ECO:0007669"/>
    <property type="project" value="TreeGrafter"/>
</dbReference>
<keyword evidence="3" id="KW-0175">Coiled coil</keyword>